<dbReference type="AlphaFoldDB" id="A0AAV4QCL1"/>
<keyword evidence="2" id="KW-1185">Reference proteome</keyword>
<comment type="caution">
    <text evidence="1">The sequence shown here is derived from an EMBL/GenBank/DDBJ whole genome shotgun (WGS) entry which is preliminary data.</text>
</comment>
<accession>A0AAV4QCL1</accession>
<protein>
    <submittedName>
        <fullName evidence="1">Uncharacterized protein</fullName>
    </submittedName>
</protein>
<proteinExistence type="predicted"/>
<gene>
    <name evidence="1" type="ORF">CEXT_589361</name>
</gene>
<sequence>MRTYLLGSVNFVRFSELFTDPYPFLAYLATRRLSDYSPDTRGGDQEAERERLKGEFETVREEKQRAREHELKLCELELKLKKFCPKENTVPRVNKTGSNDSEVEGLNGVRTKIALIGKLLKVKQMVNYI</sequence>
<dbReference type="Proteomes" id="UP001054945">
    <property type="component" value="Unassembled WGS sequence"/>
</dbReference>
<dbReference type="EMBL" id="BPLR01006051">
    <property type="protein sequence ID" value="GIY07144.1"/>
    <property type="molecule type" value="Genomic_DNA"/>
</dbReference>
<evidence type="ECO:0000313" key="1">
    <source>
        <dbReference type="EMBL" id="GIY07144.1"/>
    </source>
</evidence>
<reference evidence="1 2" key="1">
    <citation type="submission" date="2021-06" db="EMBL/GenBank/DDBJ databases">
        <title>Caerostris extrusa draft genome.</title>
        <authorList>
            <person name="Kono N."/>
            <person name="Arakawa K."/>
        </authorList>
    </citation>
    <scope>NUCLEOTIDE SEQUENCE [LARGE SCALE GENOMIC DNA]</scope>
</reference>
<name>A0AAV4QCL1_CAEEX</name>
<evidence type="ECO:0000313" key="2">
    <source>
        <dbReference type="Proteomes" id="UP001054945"/>
    </source>
</evidence>
<organism evidence="1 2">
    <name type="scientific">Caerostris extrusa</name>
    <name type="common">Bark spider</name>
    <name type="synonym">Caerostris bankana</name>
    <dbReference type="NCBI Taxonomy" id="172846"/>
    <lineage>
        <taxon>Eukaryota</taxon>
        <taxon>Metazoa</taxon>
        <taxon>Ecdysozoa</taxon>
        <taxon>Arthropoda</taxon>
        <taxon>Chelicerata</taxon>
        <taxon>Arachnida</taxon>
        <taxon>Araneae</taxon>
        <taxon>Araneomorphae</taxon>
        <taxon>Entelegynae</taxon>
        <taxon>Araneoidea</taxon>
        <taxon>Araneidae</taxon>
        <taxon>Caerostris</taxon>
    </lineage>
</organism>